<dbReference type="HAMAP" id="MF_00813">
    <property type="entry name" value="Allantoicase"/>
    <property type="match status" value="1"/>
</dbReference>
<dbReference type="SUPFAM" id="SSF49785">
    <property type="entry name" value="Galactose-binding domain-like"/>
    <property type="match status" value="2"/>
</dbReference>
<evidence type="ECO:0000256" key="1">
    <source>
        <dbReference type="ARBA" id="ARBA00009242"/>
    </source>
</evidence>
<gene>
    <name evidence="2" type="primary">alc</name>
    <name evidence="5" type="ORF">BDK92_5878</name>
</gene>
<evidence type="ECO:0000259" key="4">
    <source>
        <dbReference type="Pfam" id="PF03561"/>
    </source>
</evidence>
<proteinExistence type="inferred from homology"/>
<name>A0A495JR64_9ACTN</name>
<evidence type="ECO:0000313" key="6">
    <source>
        <dbReference type="Proteomes" id="UP000277671"/>
    </source>
</evidence>
<feature type="domain" description="Allantoicase" evidence="4">
    <location>
        <begin position="16"/>
        <end position="165"/>
    </location>
</feature>
<dbReference type="InterPro" id="IPR015908">
    <property type="entry name" value="Allantoicase_dom"/>
</dbReference>
<reference evidence="5 6" key="1">
    <citation type="submission" date="2018-10" db="EMBL/GenBank/DDBJ databases">
        <title>Sequencing the genomes of 1000 actinobacteria strains.</title>
        <authorList>
            <person name="Klenk H.-P."/>
        </authorList>
    </citation>
    <scope>NUCLEOTIDE SEQUENCE [LARGE SCALE GENOMIC DNA]</scope>
    <source>
        <strain evidence="5 6">DSM 45175</strain>
    </source>
</reference>
<evidence type="ECO:0000256" key="3">
    <source>
        <dbReference type="SAM" id="MobiDB-lite"/>
    </source>
</evidence>
<feature type="domain" description="Allantoicase" evidence="4">
    <location>
        <begin position="185"/>
        <end position="321"/>
    </location>
</feature>
<comment type="similarity">
    <text evidence="1 2">Belongs to the allantoicase family.</text>
</comment>
<dbReference type="OrthoDB" id="2078334at2"/>
<dbReference type="Pfam" id="PF03561">
    <property type="entry name" value="Allantoicase"/>
    <property type="match status" value="2"/>
</dbReference>
<dbReference type="GO" id="GO:0000256">
    <property type="term" value="P:allantoin catabolic process"/>
    <property type="evidence" value="ECO:0007669"/>
    <property type="project" value="UniProtKB-UniRule"/>
</dbReference>
<evidence type="ECO:0000256" key="2">
    <source>
        <dbReference type="HAMAP-Rule" id="MF_00813"/>
    </source>
</evidence>
<comment type="caution">
    <text evidence="5">The sequence shown here is derived from an EMBL/GenBank/DDBJ whole genome shotgun (WGS) entry which is preliminary data.</text>
</comment>
<dbReference type="EMBL" id="RBKT01000001">
    <property type="protein sequence ID" value="RKR91480.1"/>
    <property type="molecule type" value="Genomic_DNA"/>
</dbReference>
<dbReference type="InterPro" id="IPR005164">
    <property type="entry name" value="Allantoicase"/>
</dbReference>
<comment type="catalytic activity">
    <reaction evidence="2">
        <text>allantoate + H2O = (S)-ureidoglycolate + urea</text>
        <dbReference type="Rhea" id="RHEA:11016"/>
        <dbReference type="ChEBI" id="CHEBI:15377"/>
        <dbReference type="ChEBI" id="CHEBI:16199"/>
        <dbReference type="ChEBI" id="CHEBI:17536"/>
        <dbReference type="ChEBI" id="CHEBI:57296"/>
        <dbReference type="EC" id="3.5.3.4"/>
    </reaction>
</comment>
<dbReference type="GO" id="GO:0004037">
    <property type="term" value="F:allantoicase activity"/>
    <property type="evidence" value="ECO:0007669"/>
    <property type="project" value="UniProtKB-UniRule"/>
</dbReference>
<organism evidence="5 6">
    <name type="scientific">Micromonospora pisi</name>
    <dbReference type="NCBI Taxonomy" id="589240"/>
    <lineage>
        <taxon>Bacteria</taxon>
        <taxon>Bacillati</taxon>
        <taxon>Actinomycetota</taxon>
        <taxon>Actinomycetes</taxon>
        <taxon>Micromonosporales</taxon>
        <taxon>Micromonosporaceae</taxon>
        <taxon>Micromonospora</taxon>
    </lineage>
</organism>
<dbReference type="InterPro" id="IPR008979">
    <property type="entry name" value="Galactose-bd-like_sf"/>
</dbReference>
<dbReference type="Gene3D" id="2.60.120.260">
    <property type="entry name" value="Galactose-binding domain-like"/>
    <property type="match status" value="2"/>
</dbReference>
<dbReference type="PANTHER" id="PTHR12045:SF3">
    <property type="entry name" value="INACTIVE ALLANTOICASE-RELATED"/>
    <property type="match status" value="1"/>
</dbReference>
<feature type="region of interest" description="Disordered" evidence="3">
    <location>
        <begin position="344"/>
        <end position="369"/>
    </location>
</feature>
<keyword evidence="2" id="KW-0378">Hydrolase</keyword>
<dbReference type="PIRSF" id="PIRSF016516">
    <property type="entry name" value="Allantoicase"/>
    <property type="match status" value="1"/>
</dbReference>
<protein>
    <recommendedName>
        <fullName evidence="2">Probable allantoicase</fullName>
        <ecNumber evidence="2">3.5.3.4</ecNumber>
    </recommendedName>
    <alternativeName>
        <fullName evidence="2">Allantoate amidinohydrolase</fullName>
    </alternativeName>
</protein>
<evidence type="ECO:0000313" key="5">
    <source>
        <dbReference type="EMBL" id="RKR91480.1"/>
    </source>
</evidence>
<dbReference type="UniPathway" id="UPA00395">
    <property type="reaction ID" value="UER00654"/>
</dbReference>
<dbReference type="RefSeq" id="WP_121159578.1">
    <property type="nucleotide sequence ID" value="NZ_RBKT01000001.1"/>
</dbReference>
<dbReference type="Proteomes" id="UP000277671">
    <property type="component" value="Unassembled WGS sequence"/>
</dbReference>
<keyword evidence="6" id="KW-1185">Reference proteome</keyword>
<comment type="pathway">
    <text evidence="2">Nitrogen metabolism; (S)-allantoin degradation; (S)-ureidoglycolate from allantoate (aminidohydrolase route): step 1/1.</text>
</comment>
<dbReference type="PANTHER" id="PTHR12045">
    <property type="entry name" value="ALLANTOICASE"/>
    <property type="match status" value="1"/>
</dbReference>
<dbReference type="EC" id="3.5.3.4" evidence="2"/>
<dbReference type="NCBIfam" id="TIGR02961">
    <property type="entry name" value="allantoicase"/>
    <property type="match status" value="1"/>
</dbReference>
<keyword evidence="2" id="KW-0659">Purine metabolism</keyword>
<dbReference type="AlphaFoldDB" id="A0A495JR64"/>
<dbReference type="GO" id="GO:0006144">
    <property type="term" value="P:purine nucleobase metabolic process"/>
    <property type="evidence" value="ECO:0007669"/>
    <property type="project" value="UniProtKB-KW"/>
</dbReference>
<sequence length="369" mass="40182">MADFTELPDLASRLLGGSVVDANDEFFAARDNLVNTGPPTFTPQTFGAKGQVYDGWETRRRREPGSDHAVVRLGAAGVISGVVVDTSFFTGNFPPYVSVQACGLEGYPGADELAAADWISIVPRSAVHGDTANAFPVRDPRRFTHVRLTIHPDGGVARLRVHGSVVPDPRLFPDGSVDLAALEYGGRVTDCSNRFYGSPDQLIAPGLARVMGEGWETARRRDPGNDWVRVRLAAPGRVRLVELDTSHFKGNAPAAASLRGVDARSADPADERAWFELLPRVRLQPDTRHRFPLPEVRPATDVRLDVFPDGGLARLRLPGRVAPDELATLRQRWWDLLPPAQRRQVERSAAAGRSPDTPWRGPLPPAGPA</sequence>
<accession>A0A495JR64</accession>